<evidence type="ECO:0000313" key="3">
    <source>
        <dbReference type="EMBL" id="OHT05808.1"/>
    </source>
</evidence>
<dbReference type="Proteomes" id="UP000179807">
    <property type="component" value="Unassembled WGS sequence"/>
</dbReference>
<dbReference type="GeneID" id="94839572"/>
<dbReference type="VEuPathDB" id="TrichDB:TRFO_26307"/>
<dbReference type="PANTHER" id="PTHR44177:SF1">
    <property type="entry name" value="TETRATRICOPEPTIDE REPEAT PROTEIN 8"/>
    <property type="match status" value="1"/>
</dbReference>
<dbReference type="InterPro" id="IPR011990">
    <property type="entry name" value="TPR-like_helical_dom_sf"/>
</dbReference>
<dbReference type="InterPro" id="IPR028796">
    <property type="entry name" value="BBS8"/>
</dbReference>
<dbReference type="RefSeq" id="XP_068358944.1">
    <property type="nucleotide sequence ID" value="XM_068504868.1"/>
</dbReference>
<feature type="region of interest" description="Disordered" evidence="2">
    <location>
        <begin position="107"/>
        <end position="155"/>
    </location>
</feature>
<feature type="repeat" description="TPR" evidence="1">
    <location>
        <begin position="428"/>
        <end position="461"/>
    </location>
</feature>
<dbReference type="EMBL" id="MLAK01000745">
    <property type="protein sequence ID" value="OHT05808.1"/>
    <property type="molecule type" value="Genomic_DNA"/>
</dbReference>
<sequence length="510" mass="57333">MNTFINSPISYEKVAIGKYSCNFSRFSFFFKSMTDTLYKSLYYLRMKNFTKCAESCKGIGSSQQKEKWYIICKARTEESWTDFTEPDDLSAADYVFDENILTELPRPGTSLRTGMQTSRGTRPISTNGRPVSGYTHSSTSRGPSRSGTPTTSATSRFSRLATASLAFSGDEPDVTSMNVAKFSRNPFLSRILVDYLIHRLRDPIRAVTLAADCTKVHGFDDWWWKNRLGRSYYLLGLFPEAEQQFRSSLTTSPNIESRLELSKLYVRIDQPVKAMAELDNGLEQFPREYRFMLSQARLSDQLGNTIKAREIWRNVLKIDQASIEAIANLGAVTYYEDQPETASIFYSYLRRLGIVNSAVMNNIAMTALGAGDYSSVGPAIVAALSLATDSDEKAQIWYNISHIALTAGDLNLAHQALLISTALSLNCAEAFNNLGLLELRRRNTQKSLAAFRAATEANPEIHEPWFNMALVYQRVGQLQEAYIAASEAVKLFPLFVEANELLHTLEQQMK</sequence>
<dbReference type="SUPFAM" id="SSF48452">
    <property type="entry name" value="TPR-like"/>
    <property type="match status" value="1"/>
</dbReference>
<name>A0A1J4K4N2_9EUKA</name>
<comment type="caution">
    <text evidence="3">The sequence shown here is derived from an EMBL/GenBank/DDBJ whole genome shotgun (WGS) entry which is preliminary data.</text>
</comment>
<dbReference type="PROSITE" id="PS50005">
    <property type="entry name" value="TPR"/>
    <property type="match status" value="1"/>
</dbReference>
<dbReference type="PANTHER" id="PTHR44177">
    <property type="entry name" value="TETRATRICOPEPTIDE REPEAT PROTEIN 8"/>
    <property type="match status" value="1"/>
</dbReference>
<protein>
    <submittedName>
        <fullName evidence="3">TPR Domain containing protein</fullName>
    </submittedName>
</protein>
<feature type="compositionally biased region" description="Polar residues" evidence="2">
    <location>
        <begin position="110"/>
        <end position="129"/>
    </location>
</feature>
<keyword evidence="1" id="KW-0802">TPR repeat</keyword>
<reference evidence="3" key="1">
    <citation type="submission" date="2016-10" db="EMBL/GenBank/DDBJ databases">
        <authorList>
            <person name="Benchimol M."/>
            <person name="Almeida L.G."/>
            <person name="Vasconcelos A.T."/>
            <person name="Perreira-Neves A."/>
            <person name="Rosa I.A."/>
            <person name="Tasca T."/>
            <person name="Bogo M.R."/>
            <person name="de Souza W."/>
        </authorList>
    </citation>
    <scope>NUCLEOTIDE SEQUENCE [LARGE SCALE GENOMIC DNA]</scope>
    <source>
        <strain evidence="3">K</strain>
    </source>
</reference>
<feature type="compositionally biased region" description="Low complexity" evidence="2">
    <location>
        <begin position="137"/>
        <end position="155"/>
    </location>
</feature>
<accession>A0A1J4K4N2</accession>
<dbReference type="CDD" id="cd21341">
    <property type="entry name" value="TTC8_N"/>
    <property type="match status" value="1"/>
</dbReference>
<dbReference type="OrthoDB" id="421121at2759"/>
<dbReference type="GO" id="GO:0097730">
    <property type="term" value="C:non-motile cilium"/>
    <property type="evidence" value="ECO:0007669"/>
    <property type="project" value="TreeGrafter"/>
</dbReference>
<proteinExistence type="predicted"/>
<dbReference type="Gene3D" id="1.25.40.10">
    <property type="entry name" value="Tetratricopeptide repeat domain"/>
    <property type="match status" value="2"/>
</dbReference>
<organism evidence="3 4">
    <name type="scientific">Tritrichomonas foetus</name>
    <dbReference type="NCBI Taxonomy" id="1144522"/>
    <lineage>
        <taxon>Eukaryota</taxon>
        <taxon>Metamonada</taxon>
        <taxon>Parabasalia</taxon>
        <taxon>Tritrichomonadida</taxon>
        <taxon>Tritrichomonadidae</taxon>
        <taxon>Tritrichomonas</taxon>
    </lineage>
</organism>
<evidence type="ECO:0000313" key="4">
    <source>
        <dbReference type="Proteomes" id="UP000179807"/>
    </source>
</evidence>
<dbReference type="GO" id="GO:0036064">
    <property type="term" value="C:ciliary basal body"/>
    <property type="evidence" value="ECO:0007669"/>
    <property type="project" value="TreeGrafter"/>
</dbReference>
<evidence type="ECO:0000256" key="1">
    <source>
        <dbReference type="PROSITE-ProRule" id="PRU00339"/>
    </source>
</evidence>
<dbReference type="AlphaFoldDB" id="A0A1J4K4N2"/>
<dbReference type="InterPro" id="IPR019734">
    <property type="entry name" value="TPR_rpt"/>
</dbReference>
<keyword evidence="4" id="KW-1185">Reference proteome</keyword>
<dbReference type="Pfam" id="PF13432">
    <property type="entry name" value="TPR_16"/>
    <property type="match status" value="1"/>
</dbReference>
<dbReference type="SMART" id="SM00028">
    <property type="entry name" value="TPR"/>
    <property type="match status" value="4"/>
</dbReference>
<dbReference type="GO" id="GO:0034464">
    <property type="term" value="C:BBSome"/>
    <property type="evidence" value="ECO:0007669"/>
    <property type="project" value="InterPro"/>
</dbReference>
<gene>
    <name evidence="3" type="ORF">TRFO_26307</name>
</gene>
<evidence type="ECO:0000256" key="2">
    <source>
        <dbReference type="SAM" id="MobiDB-lite"/>
    </source>
</evidence>
<dbReference type="GO" id="GO:1905515">
    <property type="term" value="P:non-motile cilium assembly"/>
    <property type="evidence" value="ECO:0007669"/>
    <property type="project" value="InterPro"/>
</dbReference>